<organism evidence="1 2">
    <name type="scientific">Litchfieldella anticariensis (strain DSM 16096 / CECT 5854 / CIP 108499 / LMG 22089 / FP35)</name>
    <name type="common">Halomonas anticariensis</name>
    <dbReference type="NCBI Taxonomy" id="1121939"/>
    <lineage>
        <taxon>Bacteria</taxon>
        <taxon>Pseudomonadati</taxon>
        <taxon>Pseudomonadota</taxon>
        <taxon>Gammaproteobacteria</taxon>
        <taxon>Oceanospirillales</taxon>
        <taxon>Halomonadaceae</taxon>
        <taxon>Litchfieldella</taxon>
    </lineage>
</organism>
<comment type="caution">
    <text evidence="1">The sequence shown here is derived from an EMBL/GenBank/DDBJ whole genome shotgun (WGS) entry which is preliminary data.</text>
</comment>
<dbReference type="AlphaFoldDB" id="S2KGV6"/>
<dbReference type="EMBL" id="ASTJ01000036">
    <property type="protein sequence ID" value="EPC01185.1"/>
    <property type="molecule type" value="Genomic_DNA"/>
</dbReference>
<evidence type="ECO:0008006" key="3">
    <source>
        <dbReference type="Google" id="ProtNLM"/>
    </source>
</evidence>
<evidence type="ECO:0000313" key="1">
    <source>
        <dbReference type="EMBL" id="EPC01185.1"/>
    </source>
</evidence>
<dbReference type="OrthoDB" id="6174327at2"/>
<protein>
    <recommendedName>
        <fullName evidence="3">DUF2383 domain-containing protein</fullName>
    </recommendedName>
</protein>
<name>S2KGV6_LITA3</name>
<dbReference type="InterPro" id="IPR009078">
    <property type="entry name" value="Ferritin-like_SF"/>
</dbReference>
<proteinExistence type="predicted"/>
<dbReference type="SUPFAM" id="SSF47240">
    <property type="entry name" value="Ferritin-like"/>
    <property type="match status" value="1"/>
</dbReference>
<reference evidence="1 2" key="1">
    <citation type="journal article" date="2013" name="Genome Announc.">
        <title>Draft genome sequence of the moderately halophilic gammaproteobacterium Halomonas anticariensis FP35.</title>
        <authorList>
            <person name="Tahrioui A."/>
            <person name="Quesada E."/>
            <person name="Llamas I."/>
        </authorList>
    </citation>
    <scope>NUCLEOTIDE SEQUENCE [LARGE SCALE GENOMIC DNA]</scope>
    <source>
        <strain evidence="2">DSM 16096 / CECT 5854 / LMG 22089 / FP35</strain>
    </source>
</reference>
<dbReference type="PATRIC" id="fig|1121939.11.peg.3357"/>
<dbReference type="Proteomes" id="UP000014463">
    <property type="component" value="Unassembled WGS sequence"/>
</dbReference>
<sequence length="164" mass="18388">MNDLRSLTLLPQEQLVLASHLEIRALQRYRRLASHLRPRHPGISRLMATLGLECANHLVSLREAAERLGLGACIDGEKDAPTRMSRRWRPTSDDDPAENVVQEALEAAIDSRRLAHRLLETNATPELEVSLLAFDKHKQAECRLLEECLAEDGNRLESKAVQAG</sequence>
<accession>S2KGV6</accession>
<dbReference type="RefSeq" id="WP_016417873.1">
    <property type="nucleotide sequence ID" value="NZ_AUAB01000025.1"/>
</dbReference>
<keyword evidence="2" id="KW-1185">Reference proteome</keyword>
<gene>
    <name evidence="1" type="ORF">L861_11460</name>
</gene>
<evidence type="ECO:0000313" key="2">
    <source>
        <dbReference type="Proteomes" id="UP000014463"/>
    </source>
</evidence>